<dbReference type="Proteomes" id="UP001062263">
    <property type="component" value="Chromosome"/>
</dbReference>
<comment type="pathway">
    <text evidence="5">Cofactor biosynthesis; adenosylcobalamin biosynthesis; adenosylcobalamin from cob(II)yrinate a,c-diamide: step 6/7.</text>
</comment>
<reference evidence="18" key="1">
    <citation type="submission" date="2022-06" db="EMBL/GenBank/DDBJ databases">
        <title>Akkermansia biwalacus sp. nov., an anaerobic mucin-degrading bacterium isolated from human intestine.</title>
        <authorList>
            <person name="Kobayashi Y."/>
            <person name="Inoue S."/>
            <person name="Kawahara T."/>
            <person name="Kohda N."/>
        </authorList>
    </citation>
    <scope>NUCLEOTIDE SEQUENCE</scope>
    <source>
        <strain evidence="18">WON2089</strain>
    </source>
</reference>
<comment type="catalytic activity">
    <reaction evidence="1">
        <text>adenosylcob(III)inamide + ATP = adenosylcob(III)inamide phosphate + ADP + H(+)</text>
        <dbReference type="Rhea" id="RHEA:15769"/>
        <dbReference type="ChEBI" id="CHEBI:2480"/>
        <dbReference type="ChEBI" id="CHEBI:15378"/>
        <dbReference type="ChEBI" id="CHEBI:30616"/>
        <dbReference type="ChEBI" id="CHEBI:58502"/>
        <dbReference type="ChEBI" id="CHEBI:456216"/>
        <dbReference type="EC" id="2.7.1.156"/>
    </reaction>
</comment>
<keyword evidence="19" id="KW-1185">Reference proteome</keyword>
<keyword evidence="13 18" id="KW-0418">Kinase</keyword>
<comment type="similarity">
    <text evidence="7">Belongs to the CobU/CobP family.</text>
</comment>
<accession>A0ABM7ZCS0</accession>
<evidence type="ECO:0000256" key="5">
    <source>
        <dbReference type="ARBA" id="ARBA00004692"/>
    </source>
</evidence>
<sequence>MSPNTDTSRPRMTLVVGGTRSGKSQYSEKIASGFGKKILYVATAEVWDGSGSLEYRIRKHRERRPQEWPTLECPRNVAATVQASGLLEQVDGVILECITLLASNILYDQKDPAEYLPFQDALIREIEALKELISRSPVPWVLVSSETGMGIVQPDPETRHYCDGLGIANQLLAKSADEVYLMVAGLPVTVKK</sequence>
<protein>
    <recommendedName>
        <fullName evidence="16">Adenosylcobinamide kinase</fullName>
        <ecNumber evidence="8">2.7.1.156</ecNumber>
        <ecNumber evidence="9">2.7.7.62</ecNumber>
    </recommendedName>
    <alternativeName>
        <fullName evidence="17">Adenosylcobinamide-phosphate guanylyltransferase</fullName>
    </alternativeName>
</protein>
<evidence type="ECO:0000256" key="13">
    <source>
        <dbReference type="ARBA" id="ARBA00022777"/>
    </source>
</evidence>
<evidence type="ECO:0000256" key="2">
    <source>
        <dbReference type="ARBA" id="ARBA00000711"/>
    </source>
</evidence>
<keyword evidence="10" id="KW-0169">Cobalamin biosynthesis</keyword>
<keyword evidence="14" id="KW-0067">ATP-binding</keyword>
<dbReference type="Pfam" id="PF02283">
    <property type="entry name" value="CobU"/>
    <property type="match status" value="1"/>
</dbReference>
<dbReference type="PANTHER" id="PTHR34848">
    <property type="match status" value="1"/>
</dbReference>
<dbReference type="SUPFAM" id="SSF52540">
    <property type="entry name" value="P-loop containing nucleoside triphosphate hydrolases"/>
    <property type="match status" value="1"/>
</dbReference>
<evidence type="ECO:0000256" key="6">
    <source>
        <dbReference type="ARBA" id="ARBA00005159"/>
    </source>
</evidence>
<dbReference type="InterPro" id="IPR003203">
    <property type="entry name" value="CobU/CobP"/>
</dbReference>
<proteinExistence type="inferred from homology"/>
<dbReference type="GO" id="GO:0016301">
    <property type="term" value="F:kinase activity"/>
    <property type="evidence" value="ECO:0007669"/>
    <property type="project" value="UniProtKB-KW"/>
</dbReference>
<dbReference type="CDD" id="cd00544">
    <property type="entry name" value="CobU"/>
    <property type="match status" value="1"/>
</dbReference>
<keyword evidence="12" id="KW-0547">Nucleotide-binding</keyword>
<comment type="catalytic activity">
    <reaction evidence="2">
        <text>adenosylcob(III)inamide phosphate + GTP + H(+) = adenosylcob(III)inamide-GDP + diphosphate</text>
        <dbReference type="Rhea" id="RHEA:22712"/>
        <dbReference type="ChEBI" id="CHEBI:15378"/>
        <dbReference type="ChEBI" id="CHEBI:33019"/>
        <dbReference type="ChEBI" id="CHEBI:37565"/>
        <dbReference type="ChEBI" id="CHEBI:58502"/>
        <dbReference type="ChEBI" id="CHEBI:60487"/>
        <dbReference type="EC" id="2.7.7.62"/>
    </reaction>
</comment>
<evidence type="ECO:0000256" key="8">
    <source>
        <dbReference type="ARBA" id="ARBA00012016"/>
    </source>
</evidence>
<name>A0ABM7ZCS0_9BACT</name>
<evidence type="ECO:0000256" key="4">
    <source>
        <dbReference type="ARBA" id="ARBA00003889"/>
    </source>
</evidence>
<dbReference type="PANTHER" id="PTHR34848:SF1">
    <property type="entry name" value="BIFUNCTIONAL ADENOSYLCOBALAMIN BIOSYNTHESIS PROTEIN COBU"/>
    <property type="match status" value="1"/>
</dbReference>
<evidence type="ECO:0000256" key="3">
    <source>
        <dbReference type="ARBA" id="ARBA00001522"/>
    </source>
</evidence>
<comment type="function">
    <text evidence="4">Catalyzes ATP-dependent phosphorylation of adenosylcobinamide and addition of GMP to adenosylcobinamide phosphate.</text>
</comment>
<dbReference type="EC" id="2.7.7.62" evidence="9"/>
<evidence type="ECO:0000256" key="9">
    <source>
        <dbReference type="ARBA" id="ARBA00012523"/>
    </source>
</evidence>
<dbReference type="RefSeq" id="WP_215435816.1">
    <property type="nucleotide sequence ID" value="NZ_AP025943.1"/>
</dbReference>
<evidence type="ECO:0000313" key="19">
    <source>
        <dbReference type="Proteomes" id="UP001062263"/>
    </source>
</evidence>
<keyword evidence="11" id="KW-0808">Transferase</keyword>
<dbReference type="EMBL" id="AP025943">
    <property type="protein sequence ID" value="BDL42490.1"/>
    <property type="molecule type" value="Genomic_DNA"/>
</dbReference>
<evidence type="ECO:0000256" key="12">
    <source>
        <dbReference type="ARBA" id="ARBA00022741"/>
    </source>
</evidence>
<evidence type="ECO:0000313" key="18">
    <source>
        <dbReference type="EMBL" id="BDL42490.1"/>
    </source>
</evidence>
<evidence type="ECO:0000256" key="16">
    <source>
        <dbReference type="ARBA" id="ARBA00029570"/>
    </source>
</evidence>
<gene>
    <name evidence="18" type="primary">cobU</name>
    <name evidence="18" type="ORF">Abiwalacus_00640</name>
</gene>
<evidence type="ECO:0000256" key="7">
    <source>
        <dbReference type="ARBA" id="ARBA00007490"/>
    </source>
</evidence>
<evidence type="ECO:0000256" key="14">
    <source>
        <dbReference type="ARBA" id="ARBA00022840"/>
    </source>
</evidence>
<evidence type="ECO:0000256" key="10">
    <source>
        <dbReference type="ARBA" id="ARBA00022573"/>
    </source>
</evidence>
<comment type="pathway">
    <text evidence="6">Cofactor biosynthesis; adenosylcobalamin biosynthesis; adenosylcobalamin from cob(II)yrinate a,c-diamide: step 5/7.</text>
</comment>
<evidence type="ECO:0000256" key="15">
    <source>
        <dbReference type="ARBA" id="ARBA00023134"/>
    </source>
</evidence>
<dbReference type="Gene3D" id="3.40.50.300">
    <property type="entry name" value="P-loop containing nucleotide triphosphate hydrolases"/>
    <property type="match status" value="1"/>
</dbReference>
<dbReference type="InterPro" id="IPR027417">
    <property type="entry name" value="P-loop_NTPase"/>
</dbReference>
<evidence type="ECO:0000256" key="11">
    <source>
        <dbReference type="ARBA" id="ARBA00022679"/>
    </source>
</evidence>
<dbReference type="EC" id="2.7.1.156" evidence="8"/>
<evidence type="ECO:0000256" key="1">
    <source>
        <dbReference type="ARBA" id="ARBA00000312"/>
    </source>
</evidence>
<organism evidence="18 19">
    <name type="scientific">Akkermansia biwaensis</name>
    <dbReference type="NCBI Taxonomy" id="2946555"/>
    <lineage>
        <taxon>Bacteria</taxon>
        <taxon>Pseudomonadati</taxon>
        <taxon>Verrucomicrobiota</taxon>
        <taxon>Verrucomicrobiia</taxon>
        <taxon>Verrucomicrobiales</taxon>
        <taxon>Akkermansiaceae</taxon>
        <taxon>Akkermansia</taxon>
    </lineage>
</organism>
<evidence type="ECO:0000256" key="17">
    <source>
        <dbReference type="ARBA" id="ARBA00030571"/>
    </source>
</evidence>
<keyword evidence="15" id="KW-0342">GTP-binding</keyword>
<dbReference type="PIRSF" id="PIRSF006135">
    <property type="entry name" value="CobU"/>
    <property type="match status" value="1"/>
</dbReference>
<comment type="catalytic activity">
    <reaction evidence="3">
        <text>adenosylcob(III)inamide + GTP = adenosylcob(III)inamide phosphate + GDP + H(+)</text>
        <dbReference type="Rhea" id="RHEA:15765"/>
        <dbReference type="ChEBI" id="CHEBI:2480"/>
        <dbReference type="ChEBI" id="CHEBI:15378"/>
        <dbReference type="ChEBI" id="CHEBI:37565"/>
        <dbReference type="ChEBI" id="CHEBI:58189"/>
        <dbReference type="ChEBI" id="CHEBI:58502"/>
        <dbReference type="EC" id="2.7.1.156"/>
    </reaction>
</comment>